<sequence length="127" mass="14601">MLYEFQEMTFDDELLGPNVLETTLTKAEQWLYVLAKRLGVQESDVIRSFVADELVTLYCYRETCMNKAASLIGQYSRNGQDDDYYSKKLTYINARIAVLENQITAEQLTGQPAKYVGYRCIPLYRGG</sequence>
<organism evidence="1">
    <name type="scientific">Siphoviridae sp. ctJER10</name>
    <dbReference type="NCBI Taxonomy" id="2825430"/>
    <lineage>
        <taxon>Viruses</taxon>
        <taxon>Duplodnaviria</taxon>
        <taxon>Heunggongvirae</taxon>
        <taxon>Uroviricota</taxon>
        <taxon>Caudoviricetes</taxon>
    </lineage>
</organism>
<reference evidence="1" key="1">
    <citation type="journal article" date="2021" name="Proc. Natl. Acad. Sci. U.S.A.">
        <title>A Catalog of Tens of Thousands of Viruses from Human Metagenomes Reveals Hidden Associations with Chronic Diseases.</title>
        <authorList>
            <person name="Tisza M.J."/>
            <person name="Buck C.B."/>
        </authorList>
    </citation>
    <scope>NUCLEOTIDE SEQUENCE</scope>
    <source>
        <strain evidence="1">CtJER10</strain>
    </source>
</reference>
<dbReference type="EMBL" id="BK015513">
    <property type="protein sequence ID" value="DAE10555.1"/>
    <property type="molecule type" value="Genomic_DNA"/>
</dbReference>
<evidence type="ECO:0000313" key="1">
    <source>
        <dbReference type="EMBL" id="DAE10555.1"/>
    </source>
</evidence>
<accession>A0A8S5PVP3</accession>
<protein>
    <submittedName>
        <fullName evidence="1">Uncharacterized protein</fullName>
    </submittedName>
</protein>
<proteinExistence type="predicted"/>
<name>A0A8S5PVP3_9CAUD</name>